<dbReference type="Proteomes" id="UP000075881">
    <property type="component" value="Unassembled WGS sequence"/>
</dbReference>
<dbReference type="GO" id="GO:0016020">
    <property type="term" value="C:membrane"/>
    <property type="evidence" value="ECO:0007669"/>
    <property type="project" value="UniProtKB-SubCell"/>
</dbReference>
<evidence type="ECO:0000256" key="4">
    <source>
        <dbReference type="ARBA" id="ARBA00023136"/>
    </source>
</evidence>
<keyword evidence="6" id="KW-1185">Reference proteome</keyword>
<evidence type="ECO:0000256" key="3">
    <source>
        <dbReference type="ARBA" id="ARBA00022989"/>
    </source>
</evidence>
<dbReference type="PANTHER" id="PTHR18843:SF7">
    <property type="entry name" value="LAMINA-ASSOCIATED POLYPEPTIDE 1B ISOFORM 1-RELATED"/>
    <property type="match status" value="1"/>
</dbReference>
<evidence type="ECO:0000256" key="1">
    <source>
        <dbReference type="ARBA" id="ARBA00004370"/>
    </source>
</evidence>
<sequence length="144" mass="16404">MLDDFISNVITITTSCFGGTKPIQLVGGHFKRSDIQKDYGVFLAQQKEDLQQQRIMVVRNLEDIPAQAAQAFHTICDTQEPLVDNAVIYLTLDMSRVRNVYELTEESAMSEAERSLRALWKNSLPPEVLESLITRLTENVYRIV</sequence>
<evidence type="ECO:0000313" key="5">
    <source>
        <dbReference type="EnsemblMetazoa" id="ACHR005322-PA"/>
    </source>
</evidence>
<dbReference type="STRING" id="43041.A0A182K3I7"/>
<evidence type="ECO:0000313" key="6">
    <source>
        <dbReference type="Proteomes" id="UP000075881"/>
    </source>
</evidence>
<evidence type="ECO:0000256" key="2">
    <source>
        <dbReference type="ARBA" id="ARBA00022692"/>
    </source>
</evidence>
<dbReference type="EnsemblMetazoa" id="ACHR005322-RA">
    <property type="protein sequence ID" value="ACHR005322-PA"/>
    <property type="gene ID" value="ACHR005322"/>
</dbReference>
<name>A0A182K3I7_9DIPT</name>
<dbReference type="GO" id="GO:0061024">
    <property type="term" value="P:membrane organization"/>
    <property type="evidence" value="ECO:0007669"/>
    <property type="project" value="TreeGrafter"/>
</dbReference>
<reference evidence="6" key="1">
    <citation type="submission" date="2013-03" db="EMBL/GenBank/DDBJ databases">
        <title>The Genome Sequence of Anopheles christyi ACHKN1017.</title>
        <authorList>
            <consortium name="The Broad Institute Genomics Platform"/>
            <person name="Neafsey D.E."/>
            <person name="Besansky N."/>
            <person name="Walker B."/>
            <person name="Young S.K."/>
            <person name="Zeng Q."/>
            <person name="Gargeya S."/>
            <person name="Fitzgerald M."/>
            <person name="Haas B."/>
            <person name="Abouelleil A."/>
            <person name="Allen A.W."/>
            <person name="Alvarado L."/>
            <person name="Arachchi H.M."/>
            <person name="Berlin A.M."/>
            <person name="Chapman S.B."/>
            <person name="Gainer-Dewar J."/>
            <person name="Goldberg J."/>
            <person name="Griggs A."/>
            <person name="Gujja S."/>
            <person name="Hansen M."/>
            <person name="Howarth C."/>
            <person name="Imamovic A."/>
            <person name="Ireland A."/>
            <person name="Larimer J."/>
            <person name="McCowan C."/>
            <person name="Murphy C."/>
            <person name="Pearson M."/>
            <person name="Poon T.W."/>
            <person name="Priest M."/>
            <person name="Roberts A."/>
            <person name="Saif S."/>
            <person name="Shea T."/>
            <person name="Sisk P."/>
            <person name="Sykes S."/>
            <person name="Wortman J."/>
            <person name="Nusbaum C."/>
            <person name="Birren B."/>
        </authorList>
    </citation>
    <scope>NUCLEOTIDE SEQUENCE [LARGE SCALE GENOMIC DNA]</scope>
    <source>
        <strain evidence="6">ACHKN1017</strain>
    </source>
</reference>
<protein>
    <submittedName>
        <fullName evidence="5">Uncharacterized protein</fullName>
    </submittedName>
</protein>
<dbReference type="VEuPathDB" id="VectorBase:ACHR005322"/>
<keyword evidence="2" id="KW-0812">Transmembrane</keyword>
<dbReference type="GO" id="GO:0001671">
    <property type="term" value="F:ATPase activator activity"/>
    <property type="evidence" value="ECO:0007669"/>
    <property type="project" value="InterPro"/>
</dbReference>
<dbReference type="AlphaFoldDB" id="A0A182K3I7"/>
<organism evidence="5 6">
    <name type="scientific">Anopheles christyi</name>
    <dbReference type="NCBI Taxonomy" id="43041"/>
    <lineage>
        <taxon>Eukaryota</taxon>
        <taxon>Metazoa</taxon>
        <taxon>Ecdysozoa</taxon>
        <taxon>Arthropoda</taxon>
        <taxon>Hexapoda</taxon>
        <taxon>Insecta</taxon>
        <taxon>Pterygota</taxon>
        <taxon>Neoptera</taxon>
        <taxon>Endopterygota</taxon>
        <taxon>Diptera</taxon>
        <taxon>Nematocera</taxon>
        <taxon>Culicoidea</taxon>
        <taxon>Culicidae</taxon>
        <taxon>Anophelinae</taxon>
        <taxon>Anopheles</taxon>
    </lineage>
</organism>
<proteinExistence type="predicted"/>
<dbReference type="InterPro" id="IPR008662">
    <property type="entry name" value="TOIP1/2"/>
</dbReference>
<accession>A0A182K3I7</accession>
<comment type="subcellular location">
    <subcellularLocation>
        <location evidence="1">Membrane</location>
    </subcellularLocation>
</comment>
<dbReference type="InterPro" id="IPR038599">
    <property type="entry name" value="LAP1C-like_C_sf"/>
</dbReference>
<reference evidence="5" key="2">
    <citation type="submission" date="2020-05" db="UniProtKB">
        <authorList>
            <consortium name="EnsemblMetazoa"/>
        </authorList>
    </citation>
    <scope>IDENTIFICATION</scope>
    <source>
        <strain evidence="5">ACHKN1017</strain>
    </source>
</reference>
<keyword evidence="3" id="KW-1133">Transmembrane helix</keyword>
<keyword evidence="4" id="KW-0472">Membrane</keyword>
<dbReference type="PANTHER" id="PTHR18843">
    <property type="entry name" value="TORSIN-1A-INTERACTING PROTEIN"/>
    <property type="match status" value="1"/>
</dbReference>
<dbReference type="Gene3D" id="3.40.50.12190">
    <property type="match status" value="1"/>
</dbReference>